<comment type="caution">
    <text evidence="3">The sequence shown here is derived from an EMBL/GenBank/DDBJ whole genome shotgun (WGS) entry which is preliminary data.</text>
</comment>
<reference evidence="3 4" key="1">
    <citation type="journal article" date="2015" name="BMC Genomics">
        <title>Gene expression during zombie ant biting behavior reflects the complexity underlying fungal parasitic behavioral manipulation.</title>
        <authorList>
            <person name="de Bekker C."/>
            <person name="Ohm R.A."/>
            <person name="Loreto R.G."/>
            <person name="Sebastian A."/>
            <person name="Albert I."/>
            <person name="Merrow M."/>
            <person name="Brachmann A."/>
            <person name="Hughes D.P."/>
        </authorList>
    </citation>
    <scope>NUCLEOTIDE SEQUENCE [LARGE SCALE GENOMIC DNA]</scope>
    <source>
        <strain evidence="3 4">SC16a</strain>
    </source>
</reference>
<keyword evidence="1" id="KW-0812">Transmembrane</keyword>
<gene>
    <name evidence="3" type="ORF">XA68_12876</name>
</gene>
<evidence type="ECO:0000313" key="4">
    <source>
        <dbReference type="Proteomes" id="UP000037136"/>
    </source>
</evidence>
<protein>
    <recommendedName>
        <fullName evidence="2">Calcineurin-like phosphoesterase domain-containing protein</fullName>
    </recommendedName>
</protein>
<dbReference type="CDD" id="cd07379">
    <property type="entry name" value="MPP_239FB"/>
    <property type="match status" value="1"/>
</dbReference>
<dbReference type="OrthoDB" id="630188at2759"/>
<keyword evidence="1" id="KW-1133">Transmembrane helix</keyword>
<proteinExistence type="predicted"/>
<dbReference type="InterPro" id="IPR029052">
    <property type="entry name" value="Metallo-depent_PP-like"/>
</dbReference>
<keyword evidence="4" id="KW-1185">Reference proteome</keyword>
<dbReference type="GO" id="GO:0016787">
    <property type="term" value="F:hydrolase activity"/>
    <property type="evidence" value="ECO:0007669"/>
    <property type="project" value="InterPro"/>
</dbReference>
<dbReference type="PANTHER" id="PTHR12905:SF18">
    <property type="entry name" value="ESTER HYDROLASE, PUTATIVE (AFU_ORTHOLOGUE AFUA_4G03130)-RELATED"/>
    <property type="match status" value="1"/>
</dbReference>
<sequence length="322" mass="36116">MGFLAGLGLRRRTPYDRLAPLDYLLVSPLALFATLLYRLFLYLRGSSLNPPRGKLPVRIVCISDTHDRTIHVPPGDVLVHAGDLSTNGTASDIQAQLDWLKTLPHRVKIVVAGNHDRFFDPEARVPDDVNSNTRLDLDGLTYLEDEMSVQEIKGRRLSFFGSPHIPRCGSSSFAFQYPPMTPPWFSRVPPQTDILVTHGPPKHHRDLGLGCPGLLREIWRVRPRLHVFGHVHSAYGTEPVYFDDMQAAYERLLSRPAGPIADLMPSRKWFDFLQIISLGVRSVLWKWLMAGPGSNQGGLLVNAAQTYETTNIVKSRAIIVDL</sequence>
<name>A0A2A9PCN7_OPHUN</name>
<dbReference type="AlphaFoldDB" id="A0A2A9PCN7"/>
<feature type="transmembrane region" description="Helical" evidence="1">
    <location>
        <begin position="21"/>
        <end position="43"/>
    </location>
</feature>
<dbReference type="Proteomes" id="UP000037136">
    <property type="component" value="Unassembled WGS sequence"/>
</dbReference>
<accession>A0A2A9PCN7</accession>
<dbReference type="PANTHER" id="PTHR12905">
    <property type="entry name" value="METALLOPHOSPHOESTERASE"/>
    <property type="match status" value="1"/>
</dbReference>
<dbReference type="Pfam" id="PF00149">
    <property type="entry name" value="Metallophos"/>
    <property type="match status" value="1"/>
</dbReference>
<organism evidence="3 4">
    <name type="scientific">Ophiocordyceps unilateralis</name>
    <name type="common">Zombie-ant fungus</name>
    <name type="synonym">Torrubia unilateralis</name>
    <dbReference type="NCBI Taxonomy" id="268505"/>
    <lineage>
        <taxon>Eukaryota</taxon>
        <taxon>Fungi</taxon>
        <taxon>Dikarya</taxon>
        <taxon>Ascomycota</taxon>
        <taxon>Pezizomycotina</taxon>
        <taxon>Sordariomycetes</taxon>
        <taxon>Hypocreomycetidae</taxon>
        <taxon>Hypocreales</taxon>
        <taxon>Ophiocordycipitaceae</taxon>
        <taxon>Ophiocordyceps</taxon>
    </lineage>
</organism>
<dbReference type="InterPro" id="IPR051693">
    <property type="entry name" value="UPF0046_metallophosphoest"/>
</dbReference>
<dbReference type="SUPFAM" id="SSF56300">
    <property type="entry name" value="Metallo-dependent phosphatases"/>
    <property type="match status" value="1"/>
</dbReference>
<reference evidence="3 4" key="2">
    <citation type="journal article" date="2017" name="Sci. Rep.">
        <title>Ant-infecting Ophiocordyceps genomes reveal a high diversity of potential behavioral manipulation genes and a possible major role for enterotoxins.</title>
        <authorList>
            <person name="de Bekker C."/>
            <person name="Ohm R.A."/>
            <person name="Evans H.C."/>
            <person name="Brachmann A."/>
            <person name="Hughes D.P."/>
        </authorList>
    </citation>
    <scope>NUCLEOTIDE SEQUENCE [LARGE SCALE GENOMIC DNA]</scope>
    <source>
        <strain evidence="3 4">SC16a</strain>
    </source>
</reference>
<keyword evidence="1" id="KW-0472">Membrane</keyword>
<evidence type="ECO:0000313" key="3">
    <source>
        <dbReference type="EMBL" id="PFH59058.1"/>
    </source>
</evidence>
<feature type="domain" description="Calcineurin-like phosphoesterase" evidence="2">
    <location>
        <begin position="58"/>
        <end position="233"/>
    </location>
</feature>
<dbReference type="Gene3D" id="3.60.21.10">
    <property type="match status" value="1"/>
</dbReference>
<dbReference type="EMBL" id="LAZP02000230">
    <property type="protein sequence ID" value="PFH59058.1"/>
    <property type="molecule type" value="Genomic_DNA"/>
</dbReference>
<dbReference type="InterPro" id="IPR004843">
    <property type="entry name" value="Calcineurin-like_PHP"/>
</dbReference>
<evidence type="ECO:0000259" key="2">
    <source>
        <dbReference type="Pfam" id="PF00149"/>
    </source>
</evidence>
<evidence type="ECO:0000256" key="1">
    <source>
        <dbReference type="SAM" id="Phobius"/>
    </source>
</evidence>